<name>A0A415GMV6_9BACT</name>
<evidence type="ECO:0000313" key="1">
    <source>
        <dbReference type="EMBL" id="RHK50801.1"/>
    </source>
</evidence>
<evidence type="ECO:0008006" key="3">
    <source>
        <dbReference type="Google" id="ProtNLM"/>
    </source>
</evidence>
<gene>
    <name evidence="1" type="ORF">DW060_06470</name>
</gene>
<dbReference type="Proteomes" id="UP000286598">
    <property type="component" value="Unassembled WGS sequence"/>
</dbReference>
<protein>
    <recommendedName>
        <fullName evidence="3">Pilus assembly protein HicB</fullName>
    </recommendedName>
</protein>
<proteinExistence type="predicted"/>
<sequence>MKVIANVKREPGEKNFSCYMNITELKTGVLGLGSSAKAAINDMMSGWQDAVADFKDDGIEAPELEIEYRFDVGSLFSFYDFVNIAGVAREIGINPSVMRQYAIGTRKPSTERKAEMMAGFKRLALKMQNAVLF</sequence>
<dbReference type="OrthoDB" id="965427at2"/>
<comment type="caution">
    <text evidence="1">The sequence shown here is derived from an EMBL/GenBank/DDBJ whole genome shotgun (WGS) entry which is preliminary data.</text>
</comment>
<reference evidence="1 2" key="1">
    <citation type="submission" date="2018-08" db="EMBL/GenBank/DDBJ databases">
        <title>A genome reference for cultivated species of the human gut microbiota.</title>
        <authorList>
            <person name="Zou Y."/>
            <person name="Xue W."/>
            <person name="Luo G."/>
        </authorList>
    </citation>
    <scope>NUCLEOTIDE SEQUENCE [LARGE SCALE GENOMIC DNA]</scope>
    <source>
        <strain evidence="1 2">AF42-9</strain>
    </source>
</reference>
<accession>A0A415GMV6</accession>
<dbReference type="AlphaFoldDB" id="A0A415GMV6"/>
<evidence type="ECO:0000313" key="2">
    <source>
        <dbReference type="Proteomes" id="UP000286598"/>
    </source>
</evidence>
<dbReference type="EMBL" id="QRNO01000026">
    <property type="protein sequence ID" value="RHK50801.1"/>
    <property type="molecule type" value="Genomic_DNA"/>
</dbReference>
<keyword evidence="2" id="KW-1185">Reference proteome</keyword>
<organism evidence="1 2">
    <name type="scientific">Leyella stercorea</name>
    <dbReference type="NCBI Taxonomy" id="363265"/>
    <lineage>
        <taxon>Bacteria</taxon>
        <taxon>Pseudomonadati</taxon>
        <taxon>Bacteroidota</taxon>
        <taxon>Bacteroidia</taxon>
        <taxon>Bacteroidales</taxon>
        <taxon>Prevotellaceae</taxon>
        <taxon>Leyella</taxon>
    </lineage>
</organism>